<organism evidence="1 2">
    <name type="scientific">Peptococcus niger</name>
    <dbReference type="NCBI Taxonomy" id="2741"/>
    <lineage>
        <taxon>Bacteria</taxon>
        <taxon>Bacillati</taxon>
        <taxon>Bacillota</taxon>
        <taxon>Clostridia</taxon>
        <taxon>Eubacteriales</taxon>
        <taxon>Peptococcaceae</taxon>
        <taxon>Peptococcus</taxon>
    </lineage>
</organism>
<protein>
    <submittedName>
        <fullName evidence="1">Subunit ChlI of Mg-chelatase</fullName>
    </submittedName>
</protein>
<dbReference type="STRING" id="2741.SAMN04489866_1273"/>
<keyword evidence="2" id="KW-1185">Reference proteome</keyword>
<sequence length="51" mass="5546">MLAQLKSACYTGLDVYTVSVEIDAARGLPSWDIVGLPDIAVRESKERVHTA</sequence>
<dbReference type="OrthoDB" id="9813147at2"/>
<evidence type="ECO:0000313" key="2">
    <source>
        <dbReference type="Proteomes" id="UP000198995"/>
    </source>
</evidence>
<dbReference type="RefSeq" id="WP_091792483.1">
    <property type="nucleotide sequence ID" value="NZ_FNAF01000027.1"/>
</dbReference>
<dbReference type="EMBL" id="FNAF01000027">
    <property type="protein sequence ID" value="SDE15404.1"/>
    <property type="molecule type" value="Genomic_DNA"/>
</dbReference>
<dbReference type="AlphaFoldDB" id="A0A1G7AKF3"/>
<reference evidence="1 2" key="1">
    <citation type="submission" date="2016-10" db="EMBL/GenBank/DDBJ databases">
        <authorList>
            <person name="de Groot N.N."/>
        </authorList>
    </citation>
    <scope>NUCLEOTIDE SEQUENCE [LARGE SCALE GENOMIC DNA]</scope>
    <source>
        <strain evidence="1 2">DSM 20475</strain>
    </source>
</reference>
<gene>
    <name evidence="1" type="ORF">SAMN04489866_1273</name>
</gene>
<proteinExistence type="predicted"/>
<accession>A0A1G7AKF3</accession>
<dbReference type="Pfam" id="PF13541">
    <property type="entry name" value="ChlI"/>
    <property type="match status" value="1"/>
</dbReference>
<evidence type="ECO:0000313" key="1">
    <source>
        <dbReference type="EMBL" id="SDE15404.1"/>
    </source>
</evidence>
<name>A0A1G7AKF3_PEPNI</name>
<dbReference type="Proteomes" id="UP000198995">
    <property type="component" value="Unassembled WGS sequence"/>
</dbReference>